<keyword evidence="6" id="KW-0732">Signal</keyword>
<dbReference type="PANTHER" id="PTHR31736">
    <property type="match status" value="1"/>
</dbReference>
<keyword evidence="4" id="KW-0119">Carbohydrate metabolism</keyword>
<reference evidence="7" key="1">
    <citation type="journal article" date="2020" name="Stud. Mycol.">
        <title>101 Dothideomycetes genomes: a test case for predicting lifestyles and emergence of pathogens.</title>
        <authorList>
            <person name="Haridas S."/>
            <person name="Albert R."/>
            <person name="Binder M."/>
            <person name="Bloem J."/>
            <person name="Labutti K."/>
            <person name="Salamov A."/>
            <person name="Andreopoulos B."/>
            <person name="Baker S."/>
            <person name="Barry K."/>
            <person name="Bills G."/>
            <person name="Bluhm B."/>
            <person name="Cannon C."/>
            <person name="Castanera R."/>
            <person name="Culley D."/>
            <person name="Daum C."/>
            <person name="Ezra D."/>
            <person name="Gonzalez J."/>
            <person name="Henrissat B."/>
            <person name="Kuo A."/>
            <person name="Liang C."/>
            <person name="Lipzen A."/>
            <person name="Lutzoni F."/>
            <person name="Magnuson J."/>
            <person name="Mondo S."/>
            <person name="Nolan M."/>
            <person name="Ohm R."/>
            <person name="Pangilinan J."/>
            <person name="Park H.-J."/>
            <person name="Ramirez L."/>
            <person name="Alfaro M."/>
            <person name="Sun H."/>
            <person name="Tritt A."/>
            <person name="Yoshinaga Y."/>
            <person name="Zwiers L.-H."/>
            <person name="Turgeon B."/>
            <person name="Goodwin S."/>
            <person name="Spatafora J."/>
            <person name="Crous P."/>
            <person name="Grigoriev I."/>
        </authorList>
    </citation>
    <scope>NUCLEOTIDE SEQUENCE</scope>
    <source>
        <strain evidence="7">CBS 627.86</strain>
    </source>
</reference>
<keyword evidence="8" id="KW-1185">Reference proteome</keyword>
<keyword evidence="7" id="KW-0456">Lyase</keyword>
<evidence type="ECO:0000313" key="7">
    <source>
        <dbReference type="EMBL" id="KAF2122968.1"/>
    </source>
</evidence>
<sequence>MSFDLRFLFSLISLVTLVFAHPSSSRRDDPCTVLAQGYEVLDDSPAINNALKTCGKGGTILLPQDQAYSIRSPLDFSTCRNCTLLIEGQLYISRDYDFWARSDSVFTLADVHGVTITSNTRKGLIDGQAIGYYTSWYNDVNAYGNRYWKFLTHITNRSSAISISNLEIRNPIHGFFVTRGNASDIHFENLTMTVEQQWGREPFNEASTFGFQIGNAVNVKARDIGMKFTHKEGLEGAQSPVGVCAAVDVGAYNVSLRDVSCEGAWGGALVMVGSVQPYLNGPGLGNIEFKNWAVVGSGKDGAATGFKDFHYGATKDFKTARSSYIGGRIHNIKWQDVVVTDGPPVVADFCYFRTRDNAAFTMACPANLKVDVGEVQFTGYEVGEGYTMPVKGWGGFNNRSSITLGFENWTMLRSS</sequence>
<accession>A0A6A5ZX56</accession>
<dbReference type="OrthoDB" id="187139at2759"/>
<dbReference type="InterPro" id="IPR011050">
    <property type="entry name" value="Pectin_lyase_fold/virulence"/>
</dbReference>
<dbReference type="GO" id="GO:0016829">
    <property type="term" value="F:lyase activity"/>
    <property type="evidence" value="ECO:0007669"/>
    <property type="project" value="UniProtKB-KW"/>
</dbReference>
<dbReference type="EMBL" id="ML977310">
    <property type="protein sequence ID" value="KAF2122968.1"/>
    <property type="molecule type" value="Genomic_DNA"/>
</dbReference>
<name>A0A6A5ZX56_9PLEO</name>
<comment type="subcellular location">
    <subcellularLocation>
        <location evidence="1">Secreted</location>
    </subcellularLocation>
</comment>
<evidence type="ECO:0000313" key="8">
    <source>
        <dbReference type="Proteomes" id="UP000799770"/>
    </source>
</evidence>
<gene>
    <name evidence="7" type="ORF">BDV96DRAFT_656728</name>
</gene>
<keyword evidence="2" id="KW-0964">Secreted</keyword>
<dbReference type="Proteomes" id="UP000799770">
    <property type="component" value="Unassembled WGS sequence"/>
</dbReference>
<keyword evidence="5" id="KW-0624">Polysaccharide degradation</keyword>
<dbReference type="SUPFAM" id="SSF51126">
    <property type="entry name" value="Pectin lyase-like"/>
    <property type="match status" value="1"/>
</dbReference>
<dbReference type="PANTHER" id="PTHR31736:SF9">
    <property type="entry name" value="ENDO-XYLOGALACTURONAN HYDROLASE A-RELATED"/>
    <property type="match status" value="1"/>
</dbReference>
<evidence type="ECO:0000256" key="2">
    <source>
        <dbReference type="ARBA" id="ARBA00022525"/>
    </source>
</evidence>
<evidence type="ECO:0000256" key="4">
    <source>
        <dbReference type="ARBA" id="ARBA00023277"/>
    </source>
</evidence>
<feature type="signal peptide" evidence="6">
    <location>
        <begin position="1"/>
        <end position="20"/>
    </location>
</feature>
<proteinExistence type="predicted"/>
<organism evidence="7 8">
    <name type="scientific">Lophiotrema nucula</name>
    <dbReference type="NCBI Taxonomy" id="690887"/>
    <lineage>
        <taxon>Eukaryota</taxon>
        <taxon>Fungi</taxon>
        <taxon>Dikarya</taxon>
        <taxon>Ascomycota</taxon>
        <taxon>Pezizomycotina</taxon>
        <taxon>Dothideomycetes</taxon>
        <taxon>Pleosporomycetidae</taxon>
        <taxon>Pleosporales</taxon>
        <taxon>Lophiotremataceae</taxon>
        <taxon>Lophiotrema</taxon>
    </lineage>
</organism>
<dbReference type="AlphaFoldDB" id="A0A6A5ZX56"/>
<dbReference type="InterPro" id="IPR012334">
    <property type="entry name" value="Pectin_lyas_fold"/>
</dbReference>
<evidence type="ECO:0000256" key="5">
    <source>
        <dbReference type="ARBA" id="ARBA00023326"/>
    </source>
</evidence>
<dbReference type="Gene3D" id="2.160.20.10">
    <property type="entry name" value="Single-stranded right-handed beta-helix, Pectin lyase-like"/>
    <property type="match status" value="1"/>
</dbReference>
<evidence type="ECO:0000256" key="6">
    <source>
        <dbReference type="SAM" id="SignalP"/>
    </source>
</evidence>
<evidence type="ECO:0000256" key="1">
    <source>
        <dbReference type="ARBA" id="ARBA00004613"/>
    </source>
</evidence>
<keyword evidence="3" id="KW-0677">Repeat</keyword>
<dbReference type="GO" id="GO:0005576">
    <property type="term" value="C:extracellular region"/>
    <property type="evidence" value="ECO:0007669"/>
    <property type="project" value="UniProtKB-SubCell"/>
</dbReference>
<protein>
    <submittedName>
        <fullName evidence="7">Pectin lyase fold/virulence factor</fullName>
    </submittedName>
</protein>
<dbReference type="GO" id="GO:0000272">
    <property type="term" value="P:polysaccharide catabolic process"/>
    <property type="evidence" value="ECO:0007669"/>
    <property type="project" value="UniProtKB-KW"/>
</dbReference>
<evidence type="ECO:0000256" key="3">
    <source>
        <dbReference type="ARBA" id="ARBA00022737"/>
    </source>
</evidence>
<feature type="chain" id="PRO_5025663870" evidence="6">
    <location>
        <begin position="21"/>
        <end position="415"/>
    </location>
</feature>